<name>A0A3T0KTP6_9BACI</name>
<dbReference type="Proteomes" id="UP000283095">
    <property type="component" value="Chromosome"/>
</dbReference>
<sequence length="325" mass="38238">MLYNENIKEEFLNEYNNEATQDTMRHLFLKSAETEDMLKKDLYDFTLEEIGTIMYEINPKTTNSARTYGRFINYYIDWAIEHYRTGNVSSLNGEPIDHFDKYIDKDLKLLYSEEEIIEMEDKLINYQDKVVIRMLFEGVEGDGLSELLNLQEDDVDFEKGILHLKDDKKGERTLEIKDEDKRCLEFIQKASGESYYHFKNGEGKGKNKGIELLENNYVVKSVRNRAINLERADKHLIYRRLATVSKMLEYPYLNAKNIMKSGMLKMAKDLYVRDGELEKVQLTEIAERFNATKVKINNTLDYNLTPIKSVVTIDNLKELYPEIFM</sequence>
<dbReference type="SUPFAM" id="SSF56349">
    <property type="entry name" value="DNA breaking-rejoining enzymes"/>
    <property type="match status" value="1"/>
</dbReference>
<dbReference type="Pfam" id="PF22823">
    <property type="entry name" value="MrpR_C_cat"/>
    <property type="match status" value="1"/>
</dbReference>
<dbReference type="RefSeq" id="WP_127760766.1">
    <property type="nucleotide sequence ID" value="NZ_CP026095.1"/>
</dbReference>
<keyword evidence="1" id="KW-0233">DNA recombination</keyword>
<evidence type="ECO:0000259" key="2">
    <source>
        <dbReference type="Pfam" id="PF22822"/>
    </source>
</evidence>
<feature type="domain" description="MrpR C-terminal catalytic" evidence="3">
    <location>
        <begin position="114"/>
        <end position="295"/>
    </location>
</feature>
<dbReference type="AlphaFoldDB" id="A0A3T0KTP6"/>
<dbReference type="GO" id="GO:0015074">
    <property type="term" value="P:DNA integration"/>
    <property type="evidence" value="ECO:0007669"/>
    <property type="project" value="InterPro"/>
</dbReference>
<dbReference type="KEGG" id="pasa:BAOM_3016"/>
<dbReference type="InterPro" id="IPR055008">
    <property type="entry name" value="MrpR_C_cat"/>
</dbReference>
<organism evidence="4 5">
    <name type="scientific">Peribacillus asahii</name>
    <dbReference type="NCBI Taxonomy" id="228899"/>
    <lineage>
        <taxon>Bacteria</taxon>
        <taxon>Bacillati</taxon>
        <taxon>Bacillota</taxon>
        <taxon>Bacilli</taxon>
        <taxon>Bacillales</taxon>
        <taxon>Bacillaceae</taxon>
        <taxon>Peribacillus</taxon>
    </lineage>
</organism>
<dbReference type="InterPro" id="IPR011010">
    <property type="entry name" value="DNA_brk_join_enz"/>
</dbReference>
<feature type="domain" description="MrpR N-terminal core-binding" evidence="2">
    <location>
        <begin position="2"/>
        <end position="81"/>
    </location>
</feature>
<evidence type="ECO:0000313" key="5">
    <source>
        <dbReference type="Proteomes" id="UP000283095"/>
    </source>
</evidence>
<dbReference type="Pfam" id="PF22822">
    <property type="entry name" value="MrpR_N_CB"/>
    <property type="match status" value="1"/>
</dbReference>
<accession>A0A3T0KTP6</accession>
<dbReference type="EMBL" id="CP026095">
    <property type="protein sequence ID" value="AZV43625.1"/>
    <property type="molecule type" value="Genomic_DNA"/>
</dbReference>
<dbReference type="OrthoDB" id="2086953at2"/>
<evidence type="ECO:0000313" key="4">
    <source>
        <dbReference type="EMBL" id="AZV43625.1"/>
    </source>
</evidence>
<dbReference type="Gene3D" id="1.10.443.10">
    <property type="entry name" value="Intergrase catalytic core"/>
    <property type="match status" value="1"/>
</dbReference>
<proteinExistence type="predicted"/>
<dbReference type="GO" id="GO:0006310">
    <property type="term" value="P:DNA recombination"/>
    <property type="evidence" value="ECO:0007669"/>
    <property type="project" value="UniProtKB-KW"/>
</dbReference>
<evidence type="ECO:0000259" key="3">
    <source>
        <dbReference type="Pfam" id="PF22823"/>
    </source>
</evidence>
<dbReference type="InterPro" id="IPR055009">
    <property type="entry name" value="MrpR_N_CB"/>
</dbReference>
<dbReference type="InterPro" id="IPR013762">
    <property type="entry name" value="Integrase-like_cat_sf"/>
</dbReference>
<gene>
    <name evidence="4" type="ORF">BAOM_3016</name>
</gene>
<reference evidence="4 5" key="1">
    <citation type="submission" date="2018-01" db="EMBL/GenBank/DDBJ databases">
        <title>Bacillus asahii Genome sequencing and assembly.</title>
        <authorList>
            <person name="Jiang H."/>
            <person name="Feng Y."/>
            <person name="Zhao F."/>
            <person name="Lin X."/>
        </authorList>
    </citation>
    <scope>NUCLEOTIDE SEQUENCE [LARGE SCALE GENOMIC DNA]</scope>
    <source>
        <strain evidence="4 5">OM18</strain>
    </source>
</reference>
<evidence type="ECO:0000256" key="1">
    <source>
        <dbReference type="ARBA" id="ARBA00023172"/>
    </source>
</evidence>
<dbReference type="GO" id="GO:0003677">
    <property type="term" value="F:DNA binding"/>
    <property type="evidence" value="ECO:0007669"/>
    <property type="project" value="InterPro"/>
</dbReference>
<protein>
    <submittedName>
        <fullName evidence="4">Putative integrase, phage SPbeta</fullName>
    </submittedName>
</protein>